<evidence type="ECO:0000256" key="1">
    <source>
        <dbReference type="ARBA" id="ARBA00037999"/>
    </source>
</evidence>
<keyword evidence="3 4" id="KW-0663">Pyridoxal phosphate</keyword>
<dbReference type="EC" id="2.6.1.-" evidence="5"/>
<accession>T0FGD9</accession>
<dbReference type="Gene3D" id="3.90.1150.10">
    <property type="entry name" value="Aspartate Aminotransferase, domain 1"/>
    <property type="match status" value="1"/>
</dbReference>
<evidence type="ECO:0000313" key="5">
    <source>
        <dbReference type="EMBL" id="EQA46996.1"/>
    </source>
</evidence>
<keyword evidence="5" id="KW-0032">Aminotransferase</keyword>
<sequence length="385" mass="43335">MIPYGRQNITQADIDSVIQILKSDFITQGPTIDQFEKTVSEYCGSQYALAVSNATAALHIACLALEVGAGDEVWTSPNTFVASANCALYCGAKIGFVDIDPKTYNMDVDKLRLKLIEAKNKNRLPKVVIPVHFAGQSCDMEEISELSKQYGFKIIEDASHAIGGKYLGKSIGNCKYSDIAVFSFHPVKIITTGEGGMLTTNSKHLHEKLALLRSHGISRDPDLMVSESEGGWYYQQLELGFNYRMTDIQAALGISQFARLERFIEKRRNIAENYDKLLSGLPVIIPYRNPKVNSALHLYPIRLSKDAKIGRKQFFDELRKSGIGVQVHYIPVHLQPYYQKLGFKLGDFPEAEEYYESVVSLPIYYDLTHEQQLYVVNTIRSLLQK</sequence>
<evidence type="ECO:0000256" key="3">
    <source>
        <dbReference type="PIRSR" id="PIRSR000390-2"/>
    </source>
</evidence>
<evidence type="ECO:0000256" key="2">
    <source>
        <dbReference type="PIRSR" id="PIRSR000390-1"/>
    </source>
</evidence>
<dbReference type="InterPro" id="IPR000653">
    <property type="entry name" value="DegT/StrS_aminotransferase"/>
</dbReference>
<dbReference type="STRING" id="1049789.LEP1GSC050_0874"/>
<dbReference type="InterPro" id="IPR015421">
    <property type="entry name" value="PyrdxlP-dep_Trfase_major"/>
</dbReference>
<dbReference type="SUPFAM" id="SSF53383">
    <property type="entry name" value="PLP-dependent transferases"/>
    <property type="match status" value="1"/>
</dbReference>
<dbReference type="InterPro" id="IPR015424">
    <property type="entry name" value="PyrdxlP-dep_Trfase"/>
</dbReference>
<dbReference type="PIRSF" id="PIRSF000390">
    <property type="entry name" value="PLP_StrS"/>
    <property type="match status" value="1"/>
</dbReference>
<dbReference type="Proteomes" id="UP000015454">
    <property type="component" value="Unassembled WGS sequence"/>
</dbReference>
<dbReference type="Gene3D" id="3.40.640.10">
    <property type="entry name" value="Type I PLP-dependent aspartate aminotransferase-like (Major domain)"/>
    <property type="match status" value="1"/>
</dbReference>
<feature type="modified residue" description="N6-(pyridoxal phosphate)lysine" evidence="3">
    <location>
        <position position="188"/>
    </location>
</feature>
<dbReference type="Pfam" id="PF01041">
    <property type="entry name" value="DegT_DnrJ_EryC1"/>
    <property type="match status" value="1"/>
</dbReference>
<dbReference type="EMBL" id="AHMO02000004">
    <property type="protein sequence ID" value="EQA46996.1"/>
    <property type="molecule type" value="Genomic_DNA"/>
</dbReference>
<gene>
    <name evidence="5" type="primary">pseC</name>
    <name evidence="5" type="ORF">LEP1GSC050_0874</name>
</gene>
<dbReference type="PANTHER" id="PTHR30244">
    <property type="entry name" value="TRANSAMINASE"/>
    <property type="match status" value="1"/>
</dbReference>
<dbReference type="RefSeq" id="WP_010569345.1">
    <property type="nucleotide sequence ID" value="NZ_AHMO02000004.1"/>
</dbReference>
<comment type="similarity">
    <text evidence="1 4">Belongs to the DegT/DnrJ/EryC1 family.</text>
</comment>
<dbReference type="GO" id="GO:0000271">
    <property type="term" value="P:polysaccharide biosynthetic process"/>
    <property type="evidence" value="ECO:0007669"/>
    <property type="project" value="TreeGrafter"/>
</dbReference>
<name>T0FGD9_9LEPT</name>
<evidence type="ECO:0000313" key="6">
    <source>
        <dbReference type="Proteomes" id="UP000015454"/>
    </source>
</evidence>
<comment type="caution">
    <text evidence="5">The sequence shown here is derived from an EMBL/GenBank/DDBJ whole genome shotgun (WGS) entry which is preliminary data.</text>
</comment>
<dbReference type="NCBIfam" id="TIGR03588">
    <property type="entry name" value="PseC"/>
    <property type="match status" value="1"/>
</dbReference>
<dbReference type="CDD" id="cd00616">
    <property type="entry name" value="AHBA_syn"/>
    <property type="match status" value="1"/>
</dbReference>
<proteinExistence type="inferred from homology"/>
<dbReference type="PANTHER" id="PTHR30244:SF34">
    <property type="entry name" value="DTDP-4-AMINO-4,6-DIDEOXYGALACTOSE TRANSAMINASE"/>
    <property type="match status" value="1"/>
</dbReference>
<evidence type="ECO:0000256" key="4">
    <source>
        <dbReference type="RuleBase" id="RU004508"/>
    </source>
</evidence>
<keyword evidence="6" id="KW-1185">Reference proteome</keyword>
<dbReference type="OrthoDB" id="9810913at2"/>
<organism evidence="5 6">
    <name type="scientific">Leptospira broomii serovar Hurstbridge str. 5399</name>
    <dbReference type="NCBI Taxonomy" id="1049789"/>
    <lineage>
        <taxon>Bacteria</taxon>
        <taxon>Pseudomonadati</taxon>
        <taxon>Spirochaetota</taxon>
        <taxon>Spirochaetia</taxon>
        <taxon>Leptospirales</taxon>
        <taxon>Leptospiraceae</taxon>
        <taxon>Leptospira</taxon>
    </lineage>
</organism>
<dbReference type="InterPro" id="IPR015422">
    <property type="entry name" value="PyrdxlP-dep_Trfase_small"/>
</dbReference>
<dbReference type="AlphaFoldDB" id="T0FGD9"/>
<reference evidence="5" key="1">
    <citation type="submission" date="2013-05" db="EMBL/GenBank/DDBJ databases">
        <authorList>
            <person name="Harkins D.M."/>
            <person name="Durkin A.S."/>
            <person name="Brinkac L.M."/>
            <person name="Haft D.H."/>
            <person name="Selengut J.D."/>
            <person name="Sanka R."/>
            <person name="DePew J."/>
            <person name="Purushe J."/>
            <person name="Hartskeerl R.A."/>
            <person name="Ahmed A."/>
            <person name="van der Linden H."/>
            <person name="Goris M.G.A."/>
            <person name="Vinetz J.M."/>
            <person name="Sutton G.G."/>
            <person name="Nierman W.C."/>
            <person name="Fouts D.E."/>
        </authorList>
    </citation>
    <scope>NUCLEOTIDE SEQUENCE [LARGE SCALE GENOMIC DNA]</scope>
    <source>
        <strain evidence="5">5399</strain>
    </source>
</reference>
<dbReference type="GO" id="GO:0008483">
    <property type="term" value="F:transaminase activity"/>
    <property type="evidence" value="ECO:0007669"/>
    <property type="project" value="UniProtKB-KW"/>
</dbReference>
<dbReference type="GO" id="GO:0030170">
    <property type="term" value="F:pyridoxal phosphate binding"/>
    <property type="evidence" value="ECO:0007669"/>
    <property type="project" value="TreeGrafter"/>
</dbReference>
<keyword evidence="5" id="KW-0808">Transferase</keyword>
<protein>
    <submittedName>
        <fullName evidence="5">UDP-4-keto-6-deoxy-N-acetylglucosamine 4-aminotransferase</fullName>
        <ecNumber evidence="5">2.6.1.-</ecNumber>
    </submittedName>
</protein>
<feature type="active site" description="Proton acceptor" evidence="2">
    <location>
        <position position="188"/>
    </location>
</feature>
<dbReference type="InterPro" id="IPR020026">
    <property type="entry name" value="PseC"/>
</dbReference>